<dbReference type="PANTHER" id="PTHR43155:SF2">
    <property type="entry name" value="CYCLIC DI-GMP PHOSPHODIESTERASE PA4108"/>
    <property type="match status" value="1"/>
</dbReference>
<dbReference type="AlphaFoldDB" id="A0A3B1DFJ3"/>
<evidence type="ECO:0000259" key="2">
    <source>
        <dbReference type="PROSITE" id="PS51832"/>
    </source>
</evidence>
<evidence type="ECO:0000259" key="1">
    <source>
        <dbReference type="PROSITE" id="PS51831"/>
    </source>
</evidence>
<feature type="domain" description="HD" evidence="1">
    <location>
        <begin position="370"/>
        <end position="492"/>
    </location>
</feature>
<gene>
    <name evidence="3" type="ORF">MNBD_PLANCTO02-1174</name>
</gene>
<sequence>MNNSFAILEVERPFSSEEISHHQENTVHPFELEEATAIGCMKQLVELTGLPMMAVDVETGVVFAKSHTKMVTILPGEVLQQLPGIVDCQIIQLEAGVTYLVAPLPPIDNCEAVAIGSVYTGQGENYEKLMQQTAMTGLPKDQRQLWAKQQQEMLPTLMQNLLNLALKNNQQIDQELSLRSSIHYQQHEIDQTAAGIRFLHRLSGHLHITRDQQVLIELCQEQLPSLIPTEGQMILINDGQGSYSCHTTGRIPFNESKARQLVSHCDGHDWTRPFVKDHVHGTLLGSEFPQLKNFLMASIPVGNGQSGWLICCNLKENRNFTSVEGSLLNSIAAILGTHFHNTDLCVQNDRLVLSFVQSMVSTLDAKDPYTRGHSERVALIARSLGNAMGLPEEDLHDIYVAGLLHDIGKIGISDVVLQKTGKLTPEEFDEIKKHPSIGYEILKDLKNLKMVLPGVRNHHERIDGMGYPDLLAGDDIPLMARILAVADAYDAMGSDRPYRKGMPVAKVEEVFRNGAGKQWDAHVIDLYFSIRDEIEDLCSNYSPSQGTLIDCNT</sequence>
<dbReference type="InterPro" id="IPR037522">
    <property type="entry name" value="HD_GYP_dom"/>
</dbReference>
<accession>A0A3B1DFJ3</accession>
<dbReference type="EMBL" id="UOGL01000515">
    <property type="protein sequence ID" value="VAX41119.1"/>
    <property type="molecule type" value="Genomic_DNA"/>
</dbReference>
<dbReference type="CDD" id="cd00077">
    <property type="entry name" value="HDc"/>
    <property type="match status" value="1"/>
</dbReference>
<dbReference type="InterPro" id="IPR006674">
    <property type="entry name" value="HD_domain"/>
</dbReference>
<dbReference type="SMART" id="SM00471">
    <property type="entry name" value="HDc"/>
    <property type="match status" value="1"/>
</dbReference>
<name>A0A3B1DFJ3_9ZZZZ</name>
<protein>
    <submittedName>
        <fullName evidence="3">Response regulator</fullName>
    </submittedName>
</protein>
<dbReference type="PROSITE" id="PS51831">
    <property type="entry name" value="HD"/>
    <property type="match status" value="1"/>
</dbReference>
<dbReference type="Gene3D" id="1.10.3210.10">
    <property type="entry name" value="Hypothetical protein af1432"/>
    <property type="match status" value="1"/>
</dbReference>
<organism evidence="3">
    <name type="scientific">hydrothermal vent metagenome</name>
    <dbReference type="NCBI Taxonomy" id="652676"/>
    <lineage>
        <taxon>unclassified sequences</taxon>
        <taxon>metagenomes</taxon>
        <taxon>ecological metagenomes</taxon>
    </lineage>
</organism>
<dbReference type="InterPro" id="IPR003607">
    <property type="entry name" value="HD/PDEase_dom"/>
</dbReference>
<dbReference type="PANTHER" id="PTHR43155">
    <property type="entry name" value="CYCLIC DI-GMP PHOSPHODIESTERASE PA4108-RELATED"/>
    <property type="match status" value="1"/>
</dbReference>
<dbReference type="SUPFAM" id="SSF109604">
    <property type="entry name" value="HD-domain/PDEase-like"/>
    <property type="match status" value="1"/>
</dbReference>
<dbReference type="Pfam" id="PF13487">
    <property type="entry name" value="HD_5"/>
    <property type="match status" value="1"/>
</dbReference>
<dbReference type="PROSITE" id="PS51832">
    <property type="entry name" value="HD_GYP"/>
    <property type="match status" value="1"/>
</dbReference>
<proteinExistence type="predicted"/>
<evidence type="ECO:0000313" key="3">
    <source>
        <dbReference type="EMBL" id="VAX41119.1"/>
    </source>
</evidence>
<feature type="domain" description="HD-GYP" evidence="2">
    <location>
        <begin position="348"/>
        <end position="543"/>
    </location>
</feature>
<reference evidence="3" key="1">
    <citation type="submission" date="2018-06" db="EMBL/GenBank/DDBJ databases">
        <authorList>
            <person name="Zhirakovskaya E."/>
        </authorList>
    </citation>
    <scope>NUCLEOTIDE SEQUENCE</scope>
</reference>